<feature type="region of interest" description="Disordered" evidence="1">
    <location>
        <begin position="1"/>
        <end position="100"/>
    </location>
</feature>
<protein>
    <submittedName>
        <fullName evidence="2">Uncharacterized protein</fullName>
    </submittedName>
</protein>
<comment type="caution">
    <text evidence="2">The sequence shown here is derived from an EMBL/GenBank/DDBJ whole genome shotgun (WGS) entry which is preliminary data.</text>
</comment>
<feature type="region of interest" description="Disordered" evidence="1">
    <location>
        <begin position="125"/>
        <end position="166"/>
    </location>
</feature>
<organism evidence="2 3">
    <name type="scientific">Pipistrellus kuhlii</name>
    <name type="common">Kuhl's pipistrelle</name>
    <dbReference type="NCBI Taxonomy" id="59472"/>
    <lineage>
        <taxon>Eukaryota</taxon>
        <taxon>Metazoa</taxon>
        <taxon>Chordata</taxon>
        <taxon>Craniata</taxon>
        <taxon>Vertebrata</taxon>
        <taxon>Euteleostomi</taxon>
        <taxon>Mammalia</taxon>
        <taxon>Eutheria</taxon>
        <taxon>Laurasiatheria</taxon>
        <taxon>Chiroptera</taxon>
        <taxon>Yangochiroptera</taxon>
        <taxon>Vespertilionidae</taxon>
        <taxon>Pipistrellus</taxon>
    </lineage>
</organism>
<dbReference type="EMBL" id="JACAGB010000025">
    <property type="protein sequence ID" value="KAF6302536.1"/>
    <property type="molecule type" value="Genomic_DNA"/>
</dbReference>
<feature type="compositionally biased region" description="Low complexity" evidence="1">
    <location>
        <begin position="73"/>
        <end position="86"/>
    </location>
</feature>
<dbReference type="AlphaFoldDB" id="A0A7J7TP15"/>
<dbReference type="Proteomes" id="UP000558488">
    <property type="component" value="Unassembled WGS sequence"/>
</dbReference>
<keyword evidence="3" id="KW-1185">Reference proteome</keyword>
<sequence>MVSTQDTKPHSGHNLPSTQRKASPGPGEMDGGLKGGERAQALASHAACPPAPSNGPARLQPHLGHRTPPGPQLRAALPAGFLPAPLTKAPSQARSGTWEEFSGRKALSESVAGIVNPPAVPVEWPKGCEPEALGCGRGGEGKGHQGRQVGPGPLGRGPSTTHSQAQ</sequence>
<evidence type="ECO:0000256" key="1">
    <source>
        <dbReference type="SAM" id="MobiDB-lite"/>
    </source>
</evidence>
<name>A0A7J7TP15_PIPKU</name>
<evidence type="ECO:0000313" key="2">
    <source>
        <dbReference type="EMBL" id="KAF6302536.1"/>
    </source>
</evidence>
<evidence type="ECO:0000313" key="3">
    <source>
        <dbReference type="Proteomes" id="UP000558488"/>
    </source>
</evidence>
<gene>
    <name evidence="2" type="ORF">mPipKuh1_009291</name>
</gene>
<accession>A0A7J7TP15</accession>
<reference evidence="2 3" key="1">
    <citation type="journal article" date="2020" name="Nature">
        <title>Six reference-quality genomes reveal evolution of bat adaptations.</title>
        <authorList>
            <person name="Jebb D."/>
            <person name="Huang Z."/>
            <person name="Pippel M."/>
            <person name="Hughes G.M."/>
            <person name="Lavrichenko K."/>
            <person name="Devanna P."/>
            <person name="Winkler S."/>
            <person name="Jermiin L.S."/>
            <person name="Skirmuntt E.C."/>
            <person name="Katzourakis A."/>
            <person name="Burkitt-Gray L."/>
            <person name="Ray D.A."/>
            <person name="Sullivan K.A.M."/>
            <person name="Roscito J.G."/>
            <person name="Kirilenko B.M."/>
            <person name="Davalos L.M."/>
            <person name="Corthals A.P."/>
            <person name="Power M.L."/>
            <person name="Jones G."/>
            <person name="Ransome R.D."/>
            <person name="Dechmann D.K.N."/>
            <person name="Locatelli A.G."/>
            <person name="Puechmaille S.J."/>
            <person name="Fedrigo O."/>
            <person name="Jarvis E.D."/>
            <person name="Hiller M."/>
            <person name="Vernes S.C."/>
            <person name="Myers E.W."/>
            <person name="Teeling E.C."/>
        </authorList>
    </citation>
    <scope>NUCLEOTIDE SEQUENCE [LARGE SCALE GENOMIC DNA]</scope>
    <source>
        <strain evidence="2">MPipKuh1</strain>
        <tissue evidence="2">Flight muscle</tissue>
    </source>
</reference>
<proteinExistence type="predicted"/>